<dbReference type="InterPro" id="IPR011495">
    <property type="entry name" value="Sig_transdc_His_kin_sub2_dim/P"/>
</dbReference>
<comment type="caution">
    <text evidence="4">The sequence shown here is derived from an EMBL/GenBank/DDBJ whole genome shotgun (WGS) entry which is preliminary data.</text>
</comment>
<dbReference type="NCBIfam" id="TIGR00229">
    <property type="entry name" value="sensory_box"/>
    <property type="match status" value="1"/>
</dbReference>
<organism evidence="4">
    <name type="scientific">marine sediment metagenome</name>
    <dbReference type="NCBI Taxonomy" id="412755"/>
    <lineage>
        <taxon>unclassified sequences</taxon>
        <taxon>metagenomes</taxon>
        <taxon>ecological metagenomes</taxon>
    </lineage>
</organism>
<dbReference type="InterPro" id="IPR035965">
    <property type="entry name" value="PAS-like_dom_sf"/>
</dbReference>
<dbReference type="Pfam" id="PF07568">
    <property type="entry name" value="HisKA_2"/>
    <property type="match status" value="1"/>
</dbReference>
<evidence type="ECO:0000259" key="3">
    <source>
        <dbReference type="PROSITE" id="PS50113"/>
    </source>
</evidence>
<accession>A0A0F8YPM2</accession>
<keyword evidence="1" id="KW-0812">Transmembrane</keyword>
<name>A0A0F8YPM2_9ZZZZ</name>
<dbReference type="CDD" id="cd00130">
    <property type="entry name" value="PAS"/>
    <property type="match status" value="1"/>
</dbReference>
<proteinExistence type="predicted"/>
<dbReference type="Pfam" id="PF13426">
    <property type="entry name" value="PAS_9"/>
    <property type="match status" value="1"/>
</dbReference>
<keyword evidence="1" id="KW-1133">Transmembrane helix</keyword>
<dbReference type="PANTHER" id="PTHR43065:SF23">
    <property type="entry name" value="SENSOR HISTIDINE KINASE PDTAS"/>
    <property type="match status" value="1"/>
</dbReference>
<evidence type="ECO:0000313" key="4">
    <source>
        <dbReference type="EMBL" id="KKK83348.1"/>
    </source>
</evidence>
<protein>
    <recommendedName>
        <fullName evidence="5">PAS domain-containing protein</fullName>
    </recommendedName>
</protein>
<dbReference type="SUPFAM" id="SSF55785">
    <property type="entry name" value="PYP-like sensor domain (PAS domain)"/>
    <property type="match status" value="1"/>
</dbReference>
<sequence length="291" mass="33877">MKRLLLRPRLVKEHIIPAVLWTSLIFILFIANSVHGDIEAGRLDYSILEAPKQIFKHIFFYRHDLTMFASFFFLWAAGSLIGIYSVNKIDDELTSKMKVIDDLRALQERYNDVASTVREWIWEVDFEGRFVFASEQVRDILGYSPDEIIGKYYYDFFTEEAMSDILEVVKLKAEKRESFHSFVNANYTKDGREVILETNAIPLLDKETNTLLGYVGSDKDITDQLKARKILEASLKEKEVLLREVHHRVKNNMAVISSLLSLQSSYIDDKKYLDMFNESIDRIKSMALVHD</sequence>
<feature type="domain" description="PAC" evidence="3">
    <location>
        <begin position="176"/>
        <end position="233"/>
    </location>
</feature>
<evidence type="ECO:0008006" key="5">
    <source>
        <dbReference type="Google" id="ProtNLM"/>
    </source>
</evidence>
<feature type="non-terminal residue" evidence="4">
    <location>
        <position position="291"/>
    </location>
</feature>
<dbReference type="Gene3D" id="3.30.450.20">
    <property type="entry name" value="PAS domain"/>
    <property type="match status" value="1"/>
</dbReference>
<reference evidence="4" key="1">
    <citation type="journal article" date="2015" name="Nature">
        <title>Complex archaea that bridge the gap between prokaryotes and eukaryotes.</title>
        <authorList>
            <person name="Spang A."/>
            <person name="Saw J.H."/>
            <person name="Jorgensen S.L."/>
            <person name="Zaremba-Niedzwiedzka K."/>
            <person name="Martijn J."/>
            <person name="Lind A.E."/>
            <person name="van Eijk R."/>
            <person name="Schleper C."/>
            <person name="Guy L."/>
            <person name="Ettema T.J."/>
        </authorList>
    </citation>
    <scope>NUCLEOTIDE SEQUENCE</scope>
</reference>
<evidence type="ECO:0000256" key="1">
    <source>
        <dbReference type="SAM" id="Phobius"/>
    </source>
</evidence>
<dbReference type="SMART" id="SM00086">
    <property type="entry name" value="PAC"/>
    <property type="match status" value="1"/>
</dbReference>
<evidence type="ECO:0000259" key="2">
    <source>
        <dbReference type="PROSITE" id="PS50112"/>
    </source>
</evidence>
<feature type="domain" description="PAS" evidence="2">
    <location>
        <begin position="106"/>
        <end position="176"/>
    </location>
</feature>
<dbReference type="PROSITE" id="PS50112">
    <property type="entry name" value="PAS"/>
    <property type="match status" value="1"/>
</dbReference>
<gene>
    <name evidence="4" type="ORF">LCGC14_2794280</name>
</gene>
<dbReference type="SMART" id="SM00091">
    <property type="entry name" value="PAS"/>
    <property type="match status" value="1"/>
</dbReference>
<dbReference type="PANTHER" id="PTHR43065">
    <property type="entry name" value="SENSOR HISTIDINE KINASE"/>
    <property type="match status" value="1"/>
</dbReference>
<dbReference type="EMBL" id="LAZR01052263">
    <property type="protein sequence ID" value="KKK83348.1"/>
    <property type="molecule type" value="Genomic_DNA"/>
</dbReference>
<keyword evidence="1" id="KW-0472">Membrane</keyword>
<dbReference type="InterPro" id="IPR001610">
    <property type="entry name" value="PAC"/>
</dbReference>
<dbReference type="PROSITE" id="PS50113">
    <property type="entry name" value="PAC"/>
    <property type="match status" value="1"/>
</dbReference>
<dbReference type="InterPro" id="IPR000014">
    <property type="entry name" value="PAS"/>
</dbReference>
<dbReference type="AlphaFoldDB" id="A0A0F8YPM2"/>
<dbReference type="InterPro" id="IPR000700">
    <property type="entry name" value="PAS-assoc_C"/>
</dbReference>
<feature type="transmembrane region" description="Helical" evidence="1">
    <location>
        <begin position="65"/>
        <end position="86"/>
    </location>
</feature>